<evidence type="ECO:0000256" key="1">
    <source>
        <dbReference type="ARBA" id="ARBA00013017"/>
    </source>
</evidence>
<comment type="similarity">
    <text evidence="8">Belongs to the peroxiredoxin family. BCP/PrxQ subfamily.</text>
</comment>
<proteinExistence type="inferred from homology"/>
<dbReference type="InterPro" id="IPR050924">
    <property type="entry name" value="Peroxiredoxin_BCP/PrxQ"/>
</dbReference>
<dbReference type="GO" id="GO:0005737">
    <property type="term" value="C:cytoplasm"/>
    <property type="evidence" value="ECO:0007669"/>
    <property type="project" value="TreeGrafter"/>
</dbReference>
<dbReference type="SUPFAM" id="SSF52833">
    <property type="entry name" value="Thioredoxin-like"/>
    <property type="match status" value="1"/>
</dbReference>
<feature type="domain" description="Thioredoxin" evidence="10">
    <location>
        <begin position="43"/>
        <end position="215"/>
    </location>
</feature>
<evidence type="ECO:0000256" key="4">
    <source>
        <dbReference type="ARBA" id="ARBA00023002"/>
    </source>
</evidence>
<accession>A0AAN7YL10</accession>
<dbReference type="InterPro" id="IPR000866">
    <property type="entry name" value="AhpC/TSA"/>
</dbReference>
<gene>
    <name evidence="11" type="ORF">LTR62_000108</name>
</gene>
<dbReference type="EC" id="1.11.1.24" evidence="1"/>
<dbReference type="GO" id="GO:0034599">
    <property type="term" value="P:cellular response to oxidative stress"/>
    <property type="evidence" value="ECO:0007669"/>
    <property type="project" value="TreeGrafter"/>
</dbReference>
<protein>
    <recommendedName>
        <fullName evidence="1">thioredoxin-dependent peroxiredoxin</fullName>
        <ecNumber evidence="1">1.11.1.24</ecNumber>
    </recommendedName>
    <alternativeName>
        <fullName evidence="7">Thioredoxin peroxidase</fullName>
    </alternativeName>
</protein>
<evidence type="ECO:0000256" key="8">
    <source>
        <dbReference type="ARBA" id="ARBA00038489"/>
    </source>
</evidence>
<dbReference type="InterPro" id="IPR036249">
    <property type="entry name" value="Thioredoxin-like_sf"/>
</dbReference>
<evidence type="ECO:0000256" key="2">
    <source>
        <dbReference type="ARBA" id="ARBA00022559"/>
    </source>
</evidence>
<sequence>MSLATQLAAAQEGLNQNVPAPIVEAINKSRSDLAAAFDEGAVIKPGATLPSFTLPDAHGNEVTSKSLLAEGPILITFYRGDWCPFCNLALRDLQKHHAEFQAKGVTLVAISPQLPDGSLSMTEKHDLSFVVLSDVGNKFARQLGIVHKQPETLRPMFELSKMDFTKINGDESLELPIPATFLVDGHGKVRKAYAETDFMKRLGSAGALKWVDEEF</sequence>
<evidence type="ECO:0000256" key="3">
    <source>
        <dbReference type="ARBA" id="ARBA00022862"/>
    </source>
</evidence>
<reference evidence="11" key="1">
    <citation type="submission" date="2023-08" db="EMBL/GenBank/DDBJ databases">
        <title>Black Yeasts Isolated from many extreme environments.</title>
        <authorList>
            <person name="Coleine C."/>
            <person name="Stajich J.E."/>
            <person name="Selbmann L."/>
        </authorList>
    </citation>
    <scope>NUCLEOTIDE SEQUENCE</scope>
    <source>
        <strain evidence="11">CCFEE 5401</strain>
    </source>
</reference>
<dbReference type="EMBL" id="JAVRRL010000001">
    <property type="protein sequence ID" value="KAK5118897.1"/>
    <property type="molecule type" value="Genomic_DNA"/>
</dbReference>
<dbReference type="InterPro" id="IPR013766">
    <property type="entry name" value="Thioredoxin_domain"/>
</dbReference>
<dbReference type="Proteomes" id="UP001310890">
    <property type="component" value="Unassembled WGS sequence"/>
</dbReference>
<keyword evidence="2" id="KW-0575">Peroxidase</keyword>
<evidence type="ECO:0000313" key="12">
    <source>
        <dbReference type="Proteomes" id="UP001310890"/>
    </source>
</evidence>
<dbReference type="PANTHER" id="PTHR42801">
    <property type="entry name" value="THIOREDOXIN-DEPENDENT PEROXIDE REDUCTASE"/>
    <property type="match status" value="1"/>
</dbReference>
<dbReference type="GO" id="GO:0045454">
    <property type="term" value="P:cell redox homeostasis"/>
    <property type="evidence" value="ECO:0007669"/>
    <property type="project" value="TreeGrafter"/>
</dbReference>
<name>A0AAN7YL10_9PEZI</name>
<keyword evidence="6" id="KW-0676">Redox-active center</keyword>
<dbReference type="Pfam" id="PF00578">
    <property type="entry name" value="AhpC-TSA"/>
    <property type="match status" value="1"/>
</dbReference>
<evidence type="ECO:0000256" key="6">
    <source>
        <dbReference type="ARBA" id="ARBA00023284"/>
    </source>
</evidence>
<evidence type="ECO:0000259" key="10">
    <source>
        <dbReference type="PROSITE" id="PS51352"/>
    </source>
</evidence>
<comment type="catalytic activity">
    <reaction evidence="9">
        <text>a hydroperoxide + [thioredoxin]-dithiol = an alcohol + [thioredoxin]-disulfide + H2O</text>
        <dbReference type="Rhea" id="RHEA:62620"/>
        <dbReference type="Rhea" id="RHEA-COMP:10698"/>
        <dbReference type="Rhea" id="RHEA-COMP:10700"/>
        <dbReference type="ChEBI" id="CHEBI:15377"/>
        <dbReference type="ChEBI" id="CHEBI:29950"/>
        <dbReference type="ChEBI" id="CHEBI:30879"/>
        <dbReference type="ChEBI" id="CHEBI:35924"/>
        <dbReference type="ChEBI" id="CHEBI:50058"/>
        <dbReference type="EC" id="1.11.1.24"/>
    </reaction>
</comment>
<dbReference type="GO" id="GO:0008379">
    <property type="term" value="F:thioredoxin peroxidase activity"/>
    <property type="evidence" value="ECO:0007669"/>
    <property type="project" value="TreeGrafter"/>
</dbReference>
<keyword evidence="4" id="KW-0560">Oxidoreductase</keyword>
<keyword evidence="5" id="KW-1015">Disulfide bond</keyword>
<dbReference type="PANTHER" id="PTHR42801:SF7">
    <property type="entry name" value="SLL1159 PROTEIN"/>
    <property type="match status" value="1"/>
</dbReference>
<evidence type="ECO:0000313" key="11">
    <source>
        <dbReference type="EMBL" id="KAK5118897.1"/>
    </source>
</evidence>
<organism evidence="11 12">
    <name type="scientific">Meristemomyces frigidus</name>
    <dbReference type="NCBI Taxonomy" id="1508187"/>
    <lineage>
        <taxon>Eukaryota</taxon>
        <taxon>Fungi</taxon>
        <taxon>Dikarya</taxon>
        <taxon>Ascomycota</taxon>
        <taxon>Pezizomycotina</taxon>
        <taxon>Dothideomycetes</taxon>
        <taxon>Dothideomycetidae</taxon>
        <taxon>Mycosphaerellales</taxon>
        <taxon>Teratosphaeriaceae</taxon>
        <taxon>Meristemomyces</taxon>
    </lineage>
</organism>
<evidence type="ECO:0000256" key="5">
    <source>
        <dbReference type="ARBA" id="ARBA00023157"/>
    </source>
</evidence>
<dbReference type="AlphaFoldDB" id="A0AAN7YL10"/>
<keyword evidence="3" id="KW-0049">Antioxidant</keyword>
<dbReference type="CDD" id="cd02970">
    <property type="entry name" value="PRX_like2"/>
    <property type="match status" value="1"/>
</dbReference>
<dbReference type="PROSITE" id="PS51352">
    <property type="entry name" value="THIOREDOXIN_2"/>
    <property type="match status" value="1"/>
</dbReference>
<comment type="caution">
    <text evidence="11">The sequence shown here is derived from an EMBL/GenBank/DDBJ whole genome shotgun (WGS) entry which is preliminary data.</text>
</comment>
<evidence type="ECO:0000256" key="9">
    <source>
        <dbReference type="ARBA" id="ARBA00049091"/>
    </source>
</evidence>
<dbReference type="Gene3D" id="3.40.30.10">
    <property type="entry name" value="Glutaredoxin"/>
    <property type="match status" value="1"/>
</dbReference>
<evidence type="ECO:0000256" key="7">
    <source>
        <dbReference type="ARBA" id="ARBA00032824"/>
    </source>
</evidence>